<dbReference type="GO" id="GO:0006313">
    <property type="term" value="P:DNA transposition"/>
    <property type="evidence" value="ECO:0007669"/>
    <property type="project" value="InterPro"/>
</dbReference>
<feature type="domain" description="Transposase IS4-like" evidence="1">
    <location>
        <begin position="7"/>
        <end position="45"/>
    </location>
</feature>
<protein>
    <recommendedName>
        <fullName evidence="1">Transposase IS4-like domain-containing protein</fullName>
    </recommendedName>
</protein>
<dbReference type="EMBL" id="CADCVE010000022">
    <property type="protein sequence ID" value="CAA9446977.1"/>
    <property type="molecule type" value="Genomic_DNA"/>
</dbReference>
<evidence type="ECO:0000259" key="1">
    <source>
        <dbReference type="Pfam" id="PF01609"/>
    </source>
</evidence>
<gene>
    <name evidence="2" type="ORF">AVDCRST_MAG28-966</name>
</gene>
<organism evidence="2">
    <name type="scientific">uncultured Rubrobacteraceae bacterium</name>
    <dbReference type="NCBI Taxonomy" id="349277"/>
    <lineage>
        <taxon>Bacteria</taxon>
        <taxon>Bacillati</taxon>
        <taxon>Actinomycetota</taxon>
        <taxon>Rubrobacteria</taxon>
        <taxon>Rubrobacterales</taxon>
        <taxon>Rubrobacteraceae</taxon>
        <taxon>environmental samples</taxon>
    </lineage>
</organism>
<dbReference type="InterPro" id="IPR002559">
    <property type="entry name" value="Transposase_11"/>
</dbReference>
<evidence type="ECO:0000313" key="2">
    <source>
        <dbReference type="EMBL" id="CAA9446977.1"/>
    </source>
</evidence>
<dbReference type="GO" id="GO:0004803">
    <property type="term" value="F:transposase activity"/>
    <property type="evidence" value="ECO:0007669"/>
    <property type="project" value="InterPro"/>
</dbReference>
<sequence>MRWGSFSVYGVRLHLVCATNRVPVCYELTAANVADVRLMGKLLAKAGLPSEDLARKLEV</sequence>
<dbReference type="GO" id="GO:0003677">
    <property type="term" value="F:DNA binding"/>
    <property type="evidence" value="ECO:0007669"/>
    <property type="project" value="InterPro"/>
</dbReference>
<dbReference type="AlphaFoldDB" id="A0A6J4QNA9"/>
<accession>A0A6J4QNA9</accession>
<name>A0A6J4QNA9_9ACTN</name>
<dbReference type="Pfam" id="PF01609">
    <property type="entry name" value="DDE_Tnp_1"/>
    <property type="match status" value="1"/>
</dbReference>
<proteinExistence type="predicted"/>
<reference evidence="2" key="1">
    <citation type="submission" date="2020-02" db="EMBL/GenBank/DDBJ databases">
        <authorList>
            <person name="Meier V. D."/>
        </authorList>
    </citation>
    <scope>NUCLEOTIDE SEQUENCE</scope>
    <source>
        <strain evidence="2">AVDCRST_MAG28</strain>
    </source>
</reference>